<dbReference type="Pfam" id="PF07524">
    <property type="entry name" value="Bromo_TP"/>
    <property type="match status" value="1"/>
</dbReference>
<comment type="caution">
    <text evidence="9">The sequence shown here is derived from an EMBL/GenBank/DDBJ whole genome shotgun (WGS) entry which is preliminary data.</text>
</comment>
<dbReference type="InterPro" id="IPR037818">
    <property type="entry name" value="TAF8"/>
</dbReference>
<keyword evidence="6" id="KW-0539">Nucleus</keyword>
<gene>
    <name evidence="9" type="ORF">AAHA92_25559</name>
</gene>
<evidence type="ECO:0000256" key="2">
    <source>
        <dbReference type="ARBA" id="ARBA00008767"/>
    </source>
</evidence>
<name>A0ABD1GBQ9_SALDI</name>
<dbReference type="EMBL" id="JBEAFC010000009">
    <property type="protein sequence ID" value="KAL1541322.1"/>
    <property type="molecule type" value="Genomic_DNA"/>
</dbReference>
<evidence type="ECO:0000256" key="1">
    <source>
        <dbReference type="ARBA" id="ARBA00004123"/>
    </source>
</evidence>
<feature type="compositionally biased region" description="Basic and acidic residues" evidence="7">
    <location>
        <begin position="7"/>
        <end position="17"/>
    </location>
</feature>
<keyword evidence="10" id="KW-1185">Reference proteome</keyword>
<dbReference type="SMART" id="SM00576">
    <property type="entry name" value="BTP"/>
    <property type="match status" value="1"/>
</dbReference>
<dbReference type="InterPro" id="IPR019473">
    <property type="entry name" value="TFIID_su8_C"/>
</dbReference>
<evidence type="ECO:0000256" key="6">
    <source>
        <dbReference type="ARBA" id="ARBA00023242"/>
    </source>
</evidence>
<accession>A0ABD1GBQ9</accession>
<dbReference type="CDD" id="cd08049">
    <property type="entry name" value="TAF8"/>
    <property type="match status" value="1"/>
</dbReference>
<proteinExistence type="inferred from homology"/>
<dbReference type="Gene3D" id="1.10.20.10">
    <property type="entry name" value="Histone, subunit A"/>
    <property type="match status" value="1"/>
</dbReference>
<dbReference type="InterPro" id="IPR009072">
    <property type="entry name" value="Histone-fold"/>
</dbReference>
<protein>
    <recommendedName>
        <fullName evidence="3">Transcription initiation factor TFIID subunit 8</fullName>
    </recommendedName>
</protein>
<keyword evidence="5" id="KW-0804">Transcription</keyword>
<feature type="domain" description="Bromodomain associated" evidence="8">
    <location>
        <begin position="24"/>
        <end position="100"/>
    </location>
</feature>
<organism evidence="9 10">
    <name type="scientific">Salvia divinorum</name>
    <name type="common">Maria pastora</name>
    <name type="synonym">Diviner's sage</name>
    <dbReference type="NCBI Taxonomy" id="28513"/>
    <lineage>
        <taxon>Eukaryota</taxon>
        <taxon>Viridiplantae</taxon>
        <taxon>Streptophyta</taxon>
        <taxon>Embryophyta</taxon>
        <taxon>Tracheophyta</taxon>
        <taxon>Spermatophyta</taxon>
        <taxon>Magnoliopsida</taxon>
        <taxon>eudicotyledons</taxon>
        <taxon>Gunneridae</taxon>
        <taxon>Pentapetalae</taxon>
        <taxon>asterids</taxon>
        <taxon>lamiids</taxon>
        <taxon>Lamiales</taxon>
        <taxon>Lamiaceae</taxon>
        <taxon>Nepetoideae</taxon>
        <taxon>Mentheae</taxon>
        <taxon>Salviinae</taxon>
        <taxon>Salvia</taxon>
        <taxon>Salvia subgen. Calosphace</taxon>
    </lineage>
</organism>
<evidence type="ECO:0000259" key="8">
    <source>
        <dbReference type="SMART" id="SM00576"/>
    </source>
</evidence>
<dbReference type="AlphaFoldDB" id="A0ABD1GBQ9"/>
<sequence length="370" mass="40826">MSDGGEAEGKRDEHNDSNMRSGAGDYSRAIARVAMAQICEGIGFEGFNESALDSLADIAIRYVCELGKTSRFYANLAGRTGCNIFDLVQGLEDMGTPQGFTGASEVHSDCVVSSCAIREIKEYLETADEVPFGQPVPHFPVISEQRMTPSFLQMGETPAFKYVPPWLPAFPDPHTYVRTPVWNERQSDARTDKIELARQHRKAERSLLSLQQRLMCNGSSVATTSAQPYNEENRSDVNNNGNLIFENPLDAGEIVMSKVTIPPKLSSQAHTEKQVSMLETFAPAIEAMNDGLDSGSDGEKTIPEKQVPVFLELKGSKKLFGEPLDLRIRNKAVGRAASWFGHVGEKDDKKGRVEFILLQSLENQQELPPL</sequence>
<dbReference type="InterPro" id="IPR006565">
    <property type="entry name" value="BTP"/>
</dbReference>
<dbReference type="PANTHER" id="PTHR46338">
    <property type="entry name" value="TRANSCRIPTION INITIATION FACTOR TFIID SUBUNIT 8"/>
    <property type="match status" value="1"/>
</dbReference>
<dbReference type="Proteomes" id="UP001567538">
    <property type="component" value="Unassembled WGS sequence"/>
</dbReference>
<dbReference type="Pfam" id="PF10406">
    <property type="entry name" value="TAF8_C"/>
    <property type="match status" value="1"/>
</dbReference>
<evidence type="ECO:0000313" key="9">
    <source>
        <dbReference type="EMBL" id="KAL1541322.1"/>
    </source>
</evidence>
<keyword evidence="4" id="KW-0805">Transcription regulation</keyword>
<evidence type="ECO:0000256" key="3">
    <source>
        <dbReference type="ARBA" id="ARBA00017307"/>
    </source>
</evidence>
<evidence type="ECO:0000256" key="5">
    <source>
        <dbReference type="ARBA" id="ARBA00023163"/>
    </source>
</evidence>
<comment type="subcellular location">
    <subcellularLocation>
        <location evidence="1">Nucleus</location>
    </subcellularLocation>
</comment>
<evidence type="ECO:0000256" key="4">
    <source>
        <dbReference type="ARBA" id="ARBA00023015"/>
    </source>
</evidence>
<reference evidence="9 10" key="1">
    <citation type="submission" date="2024-06" db="EMBL/GenBank/DDBJ databases">
        <title>A chromosome level genome sequence of Diviner's sage (Salvia divinorum).</title>
        <authorList>
            <person name="Ford S.A."/>
            <person name="Ro D.-K."/>
            <person name="Ness R.W."/>
            <person name="Phillips M.A."/>
        </authorList>
    </citation>
    <scope>NUCLEOTIDE SEQUENCE [LARGE SCALE GENOMIC DNA]</scope>
    <source>
        <strain evidence="9">SAF-2024a</strain>
        <tissue evidence="9">Leaf</tissue>
    </source>
</reference>
<comment type="similarity">
    <text evidence="2">Belongs to the TAF8 family.</text>
</comment>
<dbReference type="GO" id="GO:0005634">
    <property type="term" value="C:nucleus"/>
    <property type="evidence" value="ECO:0007669"/>
    <property type="project" value="UniProtKB-SubCell"/>
</dbReference>
<evidence type="ECO:0000256" key="7">
    <source>
        <dbReference type="SAM" id="MobiDB-lite"/>
    </source>
</evidence>
<dbReference type="PANTHER" id="PTHR46338:SF1">
    <property type="entry name" value="TRANSCRIPTION INITIATION FACTOR TFIID SUBUNIT 8"/>
    <property type="match status" value="1"/>
</dbReference>
<evidence type="ECO:0000313" key="10">
    <source>
        <dbReference type="Proteomes" id="UP001567538"/>
    </source>
</evidence>
<feature type="region of interest" description="Disordered" evidence="7">
    <location>
        <begin position="1"/>
        <end position="22"/>
    </location>
</feature>